<dbReference type="GO" id="GO:0005506">
    <property type="term" value="F:iron ion binding"/>
    <property type="evidence" value="ECO:0007669"/>
    <property type="project" value="InterPro"/>
</dbReference>
<keyword evidence="6" id="KW-0560">Oxidoreductase</keyword>
<evidence type="ECO:0000256" key="4">
    <source>
        <dbReference type="ARBA" id="ARBA00023033"/>
    </source>
</evidence>
<evidence type="ECO:0000313" key="7">
    <source>
        <dbReference type="EMBL" id="GMR51113.1"/>
    </source>
</evidence>
<evidence type="ECO:0000256" key="5">
    <source>
        <dbReference type="PIRSR" id="PIRSR602401-1"/>
    </source>
</evidence>
<comment type="caution">
    <text evidence="7">The sequence shown here is derived from an EMBL/GenBank/DDBJ whole genome shotgun (WGS) entry which is preliminary data.</text>
</comment>
<dbReference type="SUPFAM" id="SSF48264">
    <property type="entry name" value="Cytochrome P450"/>
    <property type="match status" value="1"/>
</dbReference>
<accession>A0AAN5CUJ8</accession>
<dbReference type="PROSITE" id="PS00086">
    <property type="entry name" value="CYTOCHROME_P450"/>
    <property type="match status" value="1"/>
</dbReference>
<dbReference type="Pfam" id="PF00067">
    <property type="entry name" value="p450"/>
    <property type="match status" value="1"/>
</dbReference>
<evidence type="ECO:0000256" key="1">
    <source>
        <dbReference type="ARBA" id="ARBA00010617"/>
    </source>
</evidence>
<dbReference type="PRINTS" id="PR00463">
    <property type="entry name" value="EP450I"/>
</dbReference>
<dbReference type="Proteomes" id="UP001328107">
    <property type="component" value="Unassembled WGS sequence"/>
</dbReference>
<dbReference type="InterPro" id="IPR002401">
    <property type="entry name" value="Cyt_P450_E_grp-I"/>
</dbReference>
<dbReference type="PANTHER" id="PTHR24300:SF338">
    <property type="entry name" value="CYTOCHROME P450 CYP36A1-RELATED"/>
    <property type="match status" value="1"/>
</dbReference>
<reference evidence="8" key="1">
    <citation type="submission" date="2022-10" db="EMBL/GenBank/DDBJ databases">
        <title>Genome assembly of Pristionchus species.</title>
        <authorList>
            <person name="Yoshida K."/>
            <person name="Sommer R.J."/>
        </authorList>
    </citation>
    <scope>NUCLEOTIDE SEQUENCE [LARGE SCALE GENOMIC DNA]</scope>
    <source>
        <strain evidence="8">RS5460</strain>
    </source>
</reference>
<dbReference type="GO" id="GO:0005737">
    <property type="term" value="C:cytoplasm"/>
    <property type="evidence" value="ECO:0007669"/>
    <property type="project" value="TreeGrafter"/>
</dbReference>
<dbReference type="Gene3D" id="1.10.630.10">
    <property type="entry name" value="Cytochrome P450"/>
    <property type="match status" value="1"/>
</dbReference>
<dbReference type="PANTHER" id="PTHR24300">
    <property type="entry name" value="CYTOCHROME P450 508A4-RELATED"/>
    <property type="match status" value="1"/>
</dbReference>
<organism evidence="7 8">
    <name type="scientific">Pristionchus mayeri</name>
    <dbReference type="NCBI Taxonomy" id="1317129"/>
    <lineage>
        <taxon>Eukaryota</taxon>
        <taxon>Metazoa</taxon>
        <taxon>Ecdysozoa</taxon>
        <taxon>Nematoda</taxon>
        <taxon>Chromadorea</taxon>
        <taxon>Rhabditida</taxon>
        <taxon>Rhabditina</taxon>
        <taxon>Diplogasteromorpha</taxon>
        <taxon>Diplogasteroidea</taxon>
        <taxon>Neodiplogasteridae</taxon>
        <taxon>Pristionchus</taxon>
    </lineage>
</organism>
<proteinExistence type="inferred from homology"/>
<dbReference type="GO" id="GO:0020037">
    <property type="term" value="F:heme binding"/>
    <property type="evidence" value="ECO:0007669"/>
    <property type="project" value="InterPro"/>
</dbReference>
<keyword evidence="2 5" id="KW-0479">Metal-binding</keyword>
<keyword evidence="3 5" id="KW-0408">Iron</keyword>
<gene>
    <name evidence="7" type="ORF">PMAYCL1PPCAC_21308</name>
</gene>
<dbReference type="GO" id="GO:0016712">
    <property type="term" value="F:oxidoreductase activity, acting on paired donors, with incorporation or reduction of molecular oxygen, reduced flavin or flavoprotein as one donor, and incorporation of one atom of oxygen"/>
    <property type="evidence" value="ECO:0007669"/>
    <property type="project" value="TreeGrafter"/>
</dbReference>
<dbReference type="PRINTS" id="PR00385">
    <property type="entry name" value="P450"/>
</dbReference>
<dbReference type="InterPro" id="IPR001128">
    <property type="entry name" value="Cyt_P450"/>
</dbReference>
<evidence type="ECO:0008006" key="9">
    <source>
        <dbReference type="Google" id="ProtNLM"/>
    </source>
</evidence>
<dbReference type="FunFam" id="1.10.630.10:FF:000125">
    <property type="entry name" value="Probable cytochrome P450 CYP36A1"/>
    <property type="match status" value="1"/>
</dbReference>
<dbReference type="InterPro" id="IPR036396">
    <property type="entry name" value="Cyt_P450_sf"/>
</dbReference>
<evidence type="ECO:0000313" key="8">
    <source>
        <dbReference type="Proteomes" id="UP001328107"/>
    </source>
</evidence>
<dbReference type="InterPro" id="IPR017972">
    <property type="entry name" value="Cyt_P450_CS"/>
</dbReference>
<feature type="binding site" description="axial binding residue" evidence="5">
    <location>
        <position position="437"/>
    </location>
    <ligand>
        <name>heme</name>
        <dbReference type="ChEBI" id="CHEBI:30413"/>
    </ligand>
    <ligandPart>
        <name>Fe</name>
        <dbReference type="ChEBI" id="CHEBI:18248"/>
    </ligandPart>
</feature>
<evidence type="ECO:0000256" key="2">
    <source>
        <dbReference type="ARBA" id="ARBA00022723"/>
    </source>
</evidence>
<dbReference type="GO" id="GO:0006082">
    <property type="term" value="P:organic acid metabolic process"/>
    <property type="evidence" value="ECO:0007669"/>
    <property type="project" value="TreeGrafter"/>
</dbReference>
<keyword evidence="5 6" id="KW-0349">Heme</keyword>
<name>A0AAN5CUJ8_9BILA</name>
<dbReference type="InterPro" id="IPR050182">
    <property type="entry name" value="Cytochrome_P450_fam2"/>
</dbReference>
<dbReference type="AlphaFoldDB" id="A0AAN5CUJ8"/>
<evidence type="ECO:0000256" key="6">
    <source>
        <dbReference type="RuleBase" id="RU000461"/>
    </source>
</evidence>
<comment type="cofactor">
    <cofactor evidence="5">
        <name>heme</name>
        <dbReference type="ChEBI" id="CHEBI:30413"/>
    </cofactor>
</comment>
<keyword evidence="8" id="KW-1185">Reference proteome</keyword>
<sequence>MILELILGVIAFVIGYGYLINRIRGLPPGPPPLPILGNTLSLGEPIDQVMLRWSKKYGPGFTVWIPGPVVVIADHQTLQDTVAKQGDLFGDRALPYNQMKLTVGGAYGLLFEENHMWKEQRRFALHSLKDVGFLSTSLQESVKTYAQQIVADWKREEGNPIDVTENVMYGVANVIWQLTFGRTLSFKDPLFHKVEKVIDRWFKEWVHPCMAFLDVFPAIVYLDPLFGYPLKNLRGTTKECLDIIEKELDLTEKNLDMDEEPRCYAESFLMEIKKREMRGEPLGNFTRQQLNVAALGMWTAGFETTVTTMRFAIHHLMSNPDAQKKMQAEIDEKIGQRQISMEDQKLLPYCMAVIQEVQRLPNIGEFNFFRENTEEVAIAGYKIPARTAIMPQFPSVHIDPAHFERPVYFCPERHLNEAGEFVKDPRITPFSIGKRACLGEGLARMELFIFLTTFVQHCSFSSTSLIPPELKCKRGFTRSPLPFKVKVTARF</sequence>
<dbReference type="EMBL" id="BTRK01000005">
    <property type="protein sequence ID" value="GMR51113.1"/>
    <property type="molecule type" value="Genomic_DNA"/>
</dbReference>
<evidence type="ECO:0000256" key="3">
    <source>
        <dbReference type="ARBA" id="ARBA00023004"/>
    </source>
</evidence>
<keyword evidence="4 6" id="KW-0503">Monooxygenase</keyword>
<dbReference type="GO" id="GO:0006805">
    <property type="term" value="P:xenobiotic metabolic process"/>
    <property type="evidence" value="ECO:0007669"/>
    <property type="project" value="TreeGrafter"/>
</dbReference>
<comment type="similarity">
    <text evidence="1 6">Belongs to the cytochrome P450 family.</text>
</comment>
<protein>
    <recommendedName>
        <fullName evidence="9">Cytochrome P450</fullName>
    </recommendedName>
</protein>